<dbReference type="Pfam" id="PF18701">
    <property type="entry name" value="DUF5641"/>
    <property type="match status" value="1"/>
</dbReference>
<dbReference type="Proteomes" id="UP001152795">
    <property type="component" value="Unassembled WGS sequence"/>
</dbReference>
<proteinExistence type="predicted"/>
<dbReference type="PANTHER" id="PTHR47331:SF1">
    <property type="entry name" value="GAG-LIKE PROTEIN"/>
    <property type="match status" value="1"/>
</dbReference>
<feature type="non-terminal residue" evidence="3">
    <location>
        <position position="507"/>
    </location>
</feature>
<dbReference type="InterPro" id="IPR040676">
    <property type="entry name" value="DUF5641"/>
</dbReference>
<dbReference type="PANTHER" id="PTHR47331">
    <property type="entry name" value="PHD-TYPE DOMAIN-CONTAINING PROTEIN"/>
    <property type="match status" value="1"/>
</dbReference>
<feature type="compositionally biased region" description="Basic and acidic residues" evidence="1">
    <location>
        <begin position="27"/>
        <end position="40"/>
    </location>
</feature>
<accession>A0A6S7HB55</accession>
<organism evidence="3 4">
    <name type="scientific">Paramuricea clavata</name>
    <name type="common">Red gorgonian</name>
    <name type="synonym">Violescent sea-whip</name>
    <dbReference type="NCBI Taxonomy" id="317549"/>
    <lineage>
        <taxon>Eukaryota</taxon>
        <taxon>Metazoa</taxon>
        <taxon>Cnidaria</taxon>
        <taxon>Anthozoa</taxon>
        <taxon>Octocorallia</taxon>
        <taxon>Malacalcyonacea</taxon>
        <taxon>Plexauridae</taxon>
        <taxon>Paramuricea</taxon>
    </lineage>
</organism>
<evidence type="ECO:0000313" key="3">
    <source>
        <dbReference type="EMBL" id="CAB4003045.1"/>
    </source>
</evidence>
<evidence type="ECO:0000313" key="4">
    <source>
        <dbReference type="Proteomes" id="UP001152795"/>
    </source>
</evidence>
<reference evidence="3" key="1">
    <citation type="submission" date="2020-04" db="EMBL/GenBank/DDBJ databases">
        <authorList>
            <person name="Alioto T."/>
            <person name="Alioto T."/>
            <person name="Gomez Garrido J."/>
        </authorList>
    </citation>
    <scope>NUCLEOTIDE SEQUENCE</scope>
    <source>
        <strain evidence="3">A484AB</strain>
    </source>
</reference>
<sequence length="507" mass="57623">MAKVCMKGSSCEVTGCNRKHLTLLHPPRQEYPKRRAERDLPGPTNEENEHLEDGNPEGGNCNATNRGCGVRLRTVPGRNSDKEGIVISIATAEDIEHWKHLSGIGLHIIEDKEVRILIGSDVPEAFWVLEERSGGRGEPYAIRLVGPTEPVEDRENQFSTNFIRVGMEEETLQQRTKRNKVQRNLVSGDLVLVVEENVHRGQWALGRVTVIYTEKDGRVRSAKIMTRSTTLEELRFTYEVRSLGGSTQNLSFHDDLYNQPWDHIDQESNIDHALLHSKNECLYKRFTKLCSYIRLVAARDILGYRNEHASGIVEQNPGKPYPCSLKSIIISLFNHDLTNCKILYVNAEGVIACLNKVLSTSTELRLRPHVLNRFRIVSVLIVRDASVHEAVKLFSILMNLESKHGFTPGKSSTTQLIQVIDTIVLSSPSSTKNDTKLFQCISLNVKFRQYRLDSSVLLLPMVKYTFIILFRLLCCGLSYENEGRYEKALRRIYGIRECNTQQCLCLE</sequence>
<comment type="caution">
    <text evidence="3">The sequence shown here is derived from an EMBL/GenBank/DDBJ whole genome shotgun (WGS) entry which is preliminary data.</text>
</comment>
<name>A0A6S7HB55_PARCT</name>
<dbReference type="EMBL" id="CACRXK020004522">
    <property type="protein sequence ID" value="CAB4003045.1"/>
    <property type="molecule type" value="Genomic_DNA"/>
</dbReference>
<dbReference type="AlphaFoldDB" id="A0A6S7HB55"/>
<evidence type="ECO:0000259" key="2">
    <source>
        <dbReference type="Pfam" id="PF18701"/>
    </source>
</evidence>
<feature type="domain" description="DUF5641" evidence="2">
    <location>
        <begin position="171"/>
        <end position="231"/>
    </location>
</feature>
<protein>
    <recommendedName>
        <fullName evidence="2">DUF5641 domain-containing protein</fullName>
    </recommendedName>
</protein>
<feature type="region of interest" description="Disordered" evidence="1">
    <location>
        <begin position="24"/>
        <end position="67"/>
    </location>
</feature>
<gene>
    <name evidence="3" type="ORF">PACLA_8A038137</name>
</gene>
<keyword evidence="4" id="KW-1185">Reference proteome</keyword>
<evidence type="ECO:0000256" key="1">
    <source>
        <dbReference type="SAM" id="MobiDB-lite"/>
    </source>
</evidence>